<dbReference type="InterPro" id="IPR045054">
    <property type="entry name" value="P4HA-like"/>
</dbReference>
<dbReference type="GO" id="GO:0005783">
    <property type="term" value="C:endoplasmic reticulum"/>
    <property type="evidence" value="ECO:0007669"/>
    <property type="project" value="TreeGrafter"/>
</dbReference>
<dbReference type="PANTHER" id="PTHR10869:SF244">
    <property type="entry name" value="PROLYL 4-HYDROXYLASE SUBUNIT ALPHA-2"/>
    <property type="match status" value="1"/>
</dbReference>
<keyword evidence="5" id="KW-1185">Reference proteome</keyword>
<dbReference type="EMBL" id="CAXITT010000598">
    <property type="protein sequence ID" value="CAL1544117.1"/>
    <property type="molecule type" value="Genomic_DNA"/>
</dbReference>
<dbReference type="GO" id="GO:0004656">
    <property type="term" value="F:procollagen-proline 4-dioxygenase activity"/>
    <property type="evidence" value="ECO:0007669"/>
    <property type="project" value="TreeGrafter"/>
</dbReference>
<dbReference type="GO" id="GO:0046872">
    <property type="term" value="F:metal ion binding"/>
    <property type="evidence" value="ECO:0007669"/>
    <property type="project" value="UniProtKB-KW"/>
</dbReference>
<evidence type="ECO:0000256" key="3">
    <source>
        <dbReference type="ARBA" id="ARBA00023004"/>
    </source>
</evidence>
<reference evidence="4 5" key="1">
    <citation type="submission" date="2024-04" db="EMBL/GenBank/DDBJ databases">
        <authorList>
            <consortium name="Genoscope - CEA"/>
            <person name="William W."/>
        </authorList>
    </citation>
    <scope>NUCLEOTIDE SEQUENCE [LARGE SCALE GENOMIC DNA]</scope>
</reference>
<sequence length="57" mass="6283">MNDVEKGGATVFPKLNISVFPVKNMALMWYNLNPAGEIERNTLHAGCPVAVGHKWSE</sequence>
<name>A0AAV2IDE8_LYMST</name>
<dbReference type="Proteomes" id="UP001497497">
    <property type="component" value="Unassembled WGS sequence"/>
</dbReference>
<dbReference type="AlphaFoldDB" id="A0AAV2IDE8"/>
<protein>
    <submittedName>
        <fullName evidence="4">Uncharacterized protein</fullName>
    </submittedName>
</protein>
<evidence type="ECO:0000256" key="2">
    <source>
        <dbReference type="ARBA" id="ARBA00022896"/>
    </source>
</evidence>
<evidence type="ECO:0000313" key="4">
    <source>
        <dbReference type="EMBL" id="CAL1544117.1"/>
    </source>
</evidence>
<keyword evidence="2" id="KW-0847">Vitamin C</keyword>
<dbReference type="PANTHER" id="PTHR10869">
    <property type="entry name" value="PROLYL 4-HYDROXYLASE ALPHA SUBUNIT"/>
    <property type="match status" value="1"/>
</dbReference>
<evidence type="ECO:0000313" key="5">
    <source>
        <dbReference type="Proteomes" id="UP001497497"/>
    </source>
</evidence>
<gene>
    <name evidence="4" type="ORF">GSLYS_00017630001</name>
</gene>
<keyword evidence="1" id="KW-0479">Metal-binding</keyword>
<dbReference type="Gene3D" id="2.60.120.620">
    <property type="entry name" value="q2cbj1_9rhob like domain"/>
    <property type="match status" value="1"/>
</dbReference>
<keyword evidence="3" id="KW-0408">Iron</keyword>
<organism evidence="4 5">
    <name type="scientific">Lymnaea stagnalis</name>
    <name type="common">Great pond snail</name>
    <name type="synonym">Helix stagnalis</name>
    <dbReference type="NCBI Taxonomy" id="6523"/>
    <lineage>
        <taxon>Eukaryota</taxon>
        <taxon>Metazoa</taxon>
        <taxon>Spiralia</taxon>
        <taxon>Lophotrochozoa</taxon>
        <taxon>Mollusca</taxon>
        <taxon>Gastropoda</taxon>
        <taxon>Heterobranchia</taxon>
        <taxon>Euthyneura</taxon>
        <taxon>Panpulmonata</taxon>
        <taxon>Hygrophila</taxon>
        <taxon>Lymnaeoidea</taxon>
        <taxon>Lymnaeidae</taxon>
        <taxon>Lymnaea</taxon>
    </lineage>
</organism>
<accession>A0AAV2IDE8</accession>
<proteinExistence type="predicted"/>
<dbReference type="GO" id="GO:0031418">
    <property type="term" value="F:L-ascorbic acid binding"/>
    <property type="evidence" value="ECO:0007669"/>
    <property type="project" value="UniProtKB-KW"/>
</dbReference>
<comment type="caution">
    <text evidence="4">The sequence shown here is derived from an EMBL/GenBank/DDBJ whole genome shotgun (WGS) entry which is preliminary data.</text>
</comment>
<evidence type="ECO:0000256" key="1">
    <source>
        <dbReference type="ARBA" id="ARBA00022723"/>
    </source>
</evidence>